<dbReference type="EMBL" id="MCGT01000027">
    <property type="protein sequence ID" value="ORX49164.1"/>
    <property type="molecule type" value="Genomic_DNA"/>
</dbReference>
<dbReference type="InterPro" id="IPR019193">
    <property type="entry name" value="UBQ-conj_enz_E2-bd_prot"/>
</dbReference>
<dbReference type="GO" id="GO:0006513">
    <property type="term" value="P:protein monoubiquitination"/>
    <property type="evidence" value="ECO:0007669"/>
    <property type="project" value="TreeGrafter"/>
</dbReference>
<dbReference type="GO" id="GO:0030332">
    <property type="term" value="F:cyclin binding"/>
    <property type="evidence" value="ECO:0007669"/>
    <property type="project" value="TreeGrafter"/>
</dbReference>
<accession>A0A1X2GAJ7</accession>
<dbReference type="AlphaFoldDB" id="A0A1X2GAJ7"/>
<evidence type="ECO:0008006" key="3">
    <source>
        <dbReference type="Google" id="ProtNLM"/>
    </source>
</evidence>
<evidence type="ECO:0000313" key="2">
    <source>
        <dbReference type="Proteomes" id="UP000242146"/>
    </source>
</evidence>
<dbReference type="Proteomes" id="UP000242146">
    <property type="component" value="Unassembled WGS sequence"/>
</dbReference>
<comment type="caution">
    <text evidence="1">The sequence shown here is derived from an EMBL/GenBank/DDBJ whole genome shotgun (WGS) entry which is preliminary data.</text>
</comment>
<dbReference type="GO" id="GO:0051865">
    <property type="term" value="P:protein autoubiquitination"/>
    <property type="evidence" value="ECO:0007669"/>
    <property type="project" value="TreeGrafter"/>
</dbReference>
<dbReference type="GO" id="GO:0005634">
    <property type="term" value="C:nucleus"/>
    <property type="evidence" value="ECO:0007669"/>
    <property type="project" value="TreeGrafter"/>
</dbReference>
<name>A0A1X2GAJ7_9FUNG</name>
<dbReference type="GO" id="GO:0043161">
    <property type="term" value="P:proteasome-mediated ubiquitin-dependent protein catabolic process"/>
    <property type="evidence" value="ECO:0007669"/>
    <property type="project" value="TreeGrafter"/>
</dbReference>
<dbReference type="GO" id="GO:0005829">
    <property type="term" value="C:cytosol"/>
    <property type="evidence" value="ECO:0007669"/>
    <property type="project" value="TreeGrafter"/>
</dbReference>
<dbReference type="OrthoDB" id="66510at2759"/>
<keyword evidence="2" id="KW-1185">Reference proteome</keyword>
<dbReference type="Pfam" id="PF09814">
    <property type="entry name" value="HECT_2"/>
    <property type="match status" value="1"/>
</dbReference>
<reference evidence="1 2" key="1">
    <citation type="submission" date="2016-07" db="EMBL/GenBank/DDBJ databases">
        <title>Pervasive Adenine N6-methylation of Active Genes in Fungi.</title>
        <authorList>
            <consortium name="DOE Joint Genome Institute"/>
            <person name="Mondo S.J."/>
            <person name="Dannebaum R.O."/>
            <person name="Kuo R.C."/>
            <person name="Labutti K."/>
            <person name="Haridas S."/>
            <person name="Kuo A."/>
            <person name="Salamov A."/>
            <person name="Ahrendt S.R."/>
            <person name="Lipzen A."/>
            <person name="Sullivan W."/>
            <person name="Andreopoulos W.B."/>
            <person name="Clum A."/>
            <person name="Lindquist E."/>
            <person name="Daum C."/>
            <person name="Ramamoorthy G.K."/>
            <person name="Gryganskyi A."/>
            <person name="Culley D."/>
            <person name="Magnuson J.K."/>
            <person name="James T.Y."/>
            <person name="O'Malley M.A."/>
            <person name="Stajich J.E."/>
            <person name="Spatafora J.W."/>
            <person name="Visel A."/>
            <person name="Grigoriev I.V."/>
        </authorList>
    </citation>
    <scope>NUCLEOTIDE SEQUENCE [LARGE SCALE GENOMIC DNA]</scope>
    <source>
        <strain evidence="1 2">NRRL 3301</strain>
    </source>
</reference>
<organism evidence="1 2">
    <name type="scientific">Hesseltinella vesiculosa</name>
    <dbReference type="NCBI Taxonomy" id="101127"/>
    <lineage>
        <taxon>Eukaryota</taxon>
        <taxon>Fungi</taxon>
        <taxon>Fungi incertae sedis</taxon>
        <taxon>Mucoromycota</taxon>
        <taxon>Mucoromycotina</taxon>
        <taxon>Mucoromycetes</taxon>
        <taxon>Mucorales</taxon>
        <taxon>Cunninghamellaceae</taxon>
        <taxon>Hesseltinella</taxon>
    </lineage>
</organism>
<protein>
    <recommendedName>
        <fullName evidence="3">Ubiquitin-conjugating enzyme E2-binding protein</fullName>
    </recommendedName>
</protein>
<dbReference type="GO" id="GO:0000151">
    <property type="term" value="C:ubiquitin ligase complex"/>
    <property type="evidence" value="ECO:0007669"/>
    <property type="project" value="TreeGrafter"/>
</dbReference>
<proteinExistence type="predicted"/>
<dbReference type="STRING" id="101127.A0A1X2GAJ7"/>
<dbReference type="PANTHER" id="PTHR31531">
    <property type="entry name" value="E3 UBIQUITIN-PROTEIN LIGASE E3D FAMILY MEMBER"/>
    <property type="match status" value="1"/>
</dbReference>
<evidence type="ECO:0000313" key="1">
    <source>
        <dbReference type="EMBL" id="ORX49164.1"/>
    </source>
</evidence>
<dbReference type="GO" id="GO:0061630">
    <property type="term" value="F:ubiquitin protein ligase activity"/>
    <property type="evidence" value="ECO:0007669"/>
    <property type="project" value="TreeGrafter"/>
</dbReference>
<gene>
    <name evidence="1" type="ORF">DM01DRAFT_1338353</name>
</gene>
<dbReference type="GO" id="GO:0000209">
    <property type="term" value="P:protein polyubiquitination"/>
    <property type="evidence" value="ECO:0007669"/>
    <property type="project" value="TreeGrafter"/>
</dbReference>
<dbReference type="PANTHER" id="PTHR31531:SF2">
    <property type="entry name" value="E3 UBIQUITIN-PROTEIN LIGASE E3D"/>
    <property type="match status" value="1"/>
</dbReference>
<sequence>MPPSESCYAVFAEKLTNLNILRVTVGSPEPVTAAAFTLQQNRLVCDQDTILDLSLYHLASQGSCHARPHETKTPDEPEQMTWDIKIPLQPTPAVPMPDDPAWWSAKDLLTNGWTDIACRHCQNVLVHNEAFTCKDMPSEHWFELVECWICHEAKPEEHRRHLKPILARPGSTLVGSFYFFLDAHNLQPKAVVPDQELLNKVNWDRGTLTKWISINCGHCGKVMGDGQFERQDGCERVMAVKLFKYCVQILPKNEQLTRPEFINMLVGDMMEAAKAHATRKFLIQGRKTSKIYALIWLFNWDTTIVHNDGFKDDHLESDTTHRFHELHGLKILYADGDVLGKQWAQDRTADHLIYPDTYCHQLMQQLQASSALLPPALRKLHHPALSLSKDFHVGFLPR</sequence>
<dbReference type="GO" id="GO:0031624">
    <property type="term" value="F:ubiquitin conjugating enzyme binding"/>
    <property type="evidence" value="ECO:0007669"/>
    <property type="project" value="TreeGrafter"/>
</dbReference>